<feature type="transmembrane region" description="Helical" evidence="9">
    <location>
        <begin position="85"/>
        <end position="105"/>
    </location>
</feature>
<evidence type="ECO:0000256" key="4">
    <source>
        <dbReference type="ARBA" id="ARBA00022692"/>
    </source>
</evidence>
<feature type="transmembrane region" description="Helical" evidence="9">
    <location>
        <begin position="250"/>
        <end position="275"/>
    </location>
</feature>
<keyword evidence="4 9" id="KW-0812">Transmembrane</keyword>
<dbReference type="EMBL" id="PVTV01000015">
    <property type="protein sequence ID" value="PRY97219.1"/>
    <property type="molecule type" value="Genomic_DNA"/>
</dbReference>
<gene>
    <name evidence="10" type="ORF">BCM14_2360</name>
</gene>
<dbReference type="CDD" id="cd06582">
    <property type="entry name" value="TM_PBP1_LivH_like"/>
    <property type="match status" value="1"/>
</dbReference>
<keyword evidence="11" id="KW-1185">Reference proteome</keyword>
<dbReference type="PANTHER" id="PTHR11795:SF451">
    <property type="entry name" value="ABC TRANSPORTER PERMEASE PROTEIN"/>
    <property type="match status" value="1"/>
</dbReference>
<keyword evidence="7 9" id="KW-0472">Membrane</keyword>
<dbReference type="GO" id="GO:0022857">
    <property type="term" value="F:transmembrane transporter activity"/>
    <property type="evidence" value="ECO:0007669"/>
    <property type="project" value="InterPro"/>
</dbReference>
<dbReference type="GO" id="GO:0005886">
    <property type="term" value="C:plasma membrane"/>
    <property type="evidence" value="ECO:0007669"/>
    <property type="project" value="UniProtKB-SubCell"/>
</dbReference>
<dbReference type="GO" id="GO:0006865">
    <property type="term" value="P:amino acid transport"/>
    <property type="evidence" value="ECO:0007669"/>
    <property type="project" value="UniProtKB-KW"/>
</dbReference>
<dbReference type="PANTHER" id="PTHR11795">
    <property type="entry name" value="BRANCHED-CHAIN AMINO ACID TRANSPORT SYSTEM PERMEASE PROTEIN LIVH"/>
    <property type="match status" value="1"/>
</dbReference>
<feature type="transmembrane region" description="Helical" evidence="9">
    <location>
        <begin position="167"/>
        <end position="185"/>
    </location>
</feature>
<evidence type="ECO:0000256" key="6">
    <source>
        <dbReference type="ARBA" id="ARBA00022989"/>
    </source>
</evidence>
<evidence type="ECO:0000256" key="2">
    <source>
        <dbReference type="ARBA" id="ARBA00022448"/>
    </source>
</evidence>
<dbReference type="Proteomes" id="UP000238308">
    <property type="component" value="Unassembled WGS sequence"/>
</dbReference>
<comment type="caution">
    <text evidence="10">The sequence shown here is derived from an EMBL/GenBank/DDBJ whole genome shotgun (WGS) entry which is preliminary data.</text>
</comment>
<feature type="transmembrane region" description="Helical" evidence="9">
    <location>
        <begin position="117"/>
        <end position="140"/>
    </location>
</feature>
<keyword evidence="2" id="KW-0813">Transport</keyword>
<feature type="transmembrane region" description="Helical" evidence="9">
    <location>
        <begin position="214"/>
        <end position="238"/>
    </location>
</feature>
<evidence type="ECO:0000256" key="3">
    <source>
        <dbReference type="ARBA" id="ARBA00022475"/>
    </source>
</evidence>
<feature type="transmembrane region" description="Helical" evidence="9">
    <location>
        <begin position="28"/>
        <end position="54"/>
    </location>
</feature>
<dbReference type="InterPro" id="IPR001851">
    <property type="entry name" value="ABC_transp_permease"/>
</dbReference>
<accession>A0A2T0XE35</accession>
<organism evidence="10 11">
    <name type="scientific">Jezberella montanilacus</name>
    <dbReference type="NCBI Taxonomy" id="323426"/>
    <lineage>
        <taxon>Bacteria</taxon>
        <taxon>Pseudomonadati</taxon>
        <taxon>Pseudomonadota</taxon>
        <taxon>Betaproteobacteria</taxon>
        <taxon>Burkholderiales</taxon>
        <taxon>Alcaligenaceae</taxon>
        <taxon>Jezberella</taxon>
    </lineage>
</organism>
<evidence type="ECO:0000313" key="10">
    <source>
        <dbReference type="EMBL" id="PRY97219.1"/>
    </source>
</evidence>
<comment type="subcellular location">
    <subcellularLocation>
        <location evidence="1">Cell membrane</location>
        <topology evidence="1">Multi-pass membrane protein</topology>
    </subcellularLocation>
</comment>
<evidence type="ECO:0000256" key="5">
    <source>
        <dbReference type="ARBA" id="ARBA00022970"/>
    </source>
</evidence>
<name>A0A2T0XE35_9BURK</name>
<keyword evidence="5" id="KW-0029">Amino-acid transport</keyword>
<evidence type="ECO:0000256" key="8">
    <source>
        <dbReference type="ARBA" id="ARBA00037998"/>
    </source>
</evidence>
<dbReference type="InterPro" id="IPR052157">
    <property type="entry name" value="BCAA_transport_permease"/>
</dbReference>
<evidence type="ECO:0000313" key="11">
    <source>
        <dbReference type="Proteomes" id="UP000238308"/>
    </source>
</evidence>
<keyword evidence="3" id="KW-1003">Cell membrane</keyword>
<dbReference type="Pfam" id="PF02653">
    <property type="entry name" value="BPD_transp_2"/>
    <property type="match status" value="1"/>
</dbReference>
<dbReference type="AlphaFoldDB" id="A0A2T0XE35"/>
<comment type="similarity">
    <text evidence="8">Belongs to the binding-protein-dependent transport system permease family. LivHM subfamily.</text>
</comment>
<reference evidence="10 11" key="1">
    <citation type="submission" date="2018-03" db="EMBL/GenBank/DDBJ databases">
        <title>Genomic Encyclopedia of Type Strains, Phase III (KMG-III): the genomes of soil and plant-associated and newly described type strains.</title>
        <authorList>
            <person name="Whitman W."/>
        </authorList>
    </citation>
    <scope>NUCLEOTIDE SEQUENCE [LARGE SCALE GENOMIC DNA]</scope>
    <source>
        <strain evidence="10 11">MWH-P2sevCIIIb</strain>
    </source>
</reference>
<feature type="transmembrane region" description="Helical" evidence="9">
    <location>
        <begin position="287"/>
        <end position="308"/>
    </location>
</feature>
<proteinExistence type="inferred from homology"/>
<protein>
    <submittedName>
        <fullName evidence="10">Amino acid/amide ABC transporter membrane protein 1 (HAAT family)</fullName>
    </submittedName>
</protein>
<sequence>MVGSQLVRVKFSNATSDRSTQTNQNMTIAIALQLLISGLSVGSIYALVALALVIPFKASGILNFAQGEFVTVGAYSALILSAFGLPYWVVLPCTIFVGLLTGLLIERTIIRRIMDAPEFTLVIATFAVGLIIKSAIRLYWQDNLFTIDNPIPFKTFKLSGVVLNPQYLWVIGCTTALVCCIAWFFKFSPMGKAMRAVSQSQEGARLMGINVEGILMASWGISTAIGALGGILLAPIIGINPEIGGLILKALVAAVIGGFTSLPGAFVGGLLLGLLETYSGAFFGSTLKNLIPFVVLVVFLLVKPYGLFGKAPLVRI</sequence>
<evidence type="ECO:0000256" key="1">
    <source>
        <dbReference type="ARBA" id="ARBA00004651"/>
    </source>
</evidence>
<evidence type="ECO:0000256" key="9">
    <source>
        <dbReference type="SAM" id="Phobius"/>
    </source>
</evidence>
<evidence type="ECO:0000256" key="7">
    <source>
        <dbReference type="ARBA" id="ARBA00023136"/>
    </source>
</evidence>
<keyword evidence="6 9" id="KW-1133">Transmembrane helix</keyword>